<accession>A0A8H7IJS9</accession>
<dbReference type="PANTHER" id="PTHR45694">
    <property type="entry name" value="GLUTAREDOXIN 2"/>
    <property type="match status" value="1"/>
</dbReference>
<organism evidence="3 4">
    <name type="scientific">Rhizoctonia solani</name>
    <dbReference type="NCBI Taxonomy" id="456999"/>
    <lineage>
        <taxon>Eukaryota</taxon>
        <taxon>Fungi</taxon>
        <taxon>Dikarya</taxon>
        <taxon>Basidiomycota</taxon>
        <taxon>Agaricomycotina</taxon>
        <taxon>Agaricomycetes</taxon>
        <taxon>Cantharellales</taxon>
        <taxon>Ceratobasidiaceae</taxon>
        <taxon>Rhizoctonia</taxon>
    </lineage>
</organism>
<dbReference type="InterPro" id="IPR036249">
    <property type="entry name" value="Thioredoxin-like_sf"/>
</dbReference>
<feature type="transmembrane region" description="Helical" evidence="1">
    <location>
        <begin position="356"/>
        <end position="376"/>
    </location>
</feature>
<dbReference type="SUPFAM" id="SSF52833">
    <property type="entry name" value="Thioredoxin-like"/>
    <property type="match status" value="2"/>
</dbReference>
<feature type="transmembrane region" description="Helical" evidence="1">
    <location>
        <begin position="102"/>
        <end position="120"/>
    </location>
</feature>
<comment type="caution">
    <text evidence="3">The sequence shown here is derived from an EMBL/GenBank/DDBJ whole genome shotgun (WGS) entry which is preliminary data.</text>
</comment>
<feature type="domain" description="Glutaredoxin" evidence="2">
    <location>
        <begin position="174"/>
        <end position="237"/>
    </location>
</feature>
<keyword evidence="1" id="KW-1133">Transmembrane helix</keyword>
<evidence type="ECO:0000313" key="3">
    <source>
        <dbReference type="EMBL" id="KAF8757107.1"/>
    </source>
</evidence>
<dbReference type="Proteomes" id="UP000614334">
    <property type="component" value="Unassembled WGS sequence"/>
</dbReference>
<dbReference type="Pfam" id="PF00462">
    <property type="entry name" value="Glutaredoxin"/>
    <property type="match status" value="1"/>
</dbReference>
<reference evidence="3" key="1">
    <citation type="submission" date="2020-09" db="EMBL/GenBank/DDBJ databases">
        <title>Comparative genome analyses of four rice-infecting Rhizoctonia solani isolates reveal extensive enrichment of homogalacturonan modification genes.</title>
        <authorList>
            <person name="Lee D.-Y."/>
            <person name="Jeon J."/>
            <person name="Kim K.-T."/>
            <person name="Cheong K."/>
            <person name="Song H."/>
            <person name="Choi G."/>
            <person name="Ko J."/>
            <person name="Opiyo S.O."/>
            <person name="Zuo S."/>
            <person name="Madhav S."/>
            <person name="Lee Y.-H."/>
            <person name="Wang G.-L."/>
        </authorList>
    </citation>
    <scope>NUCLEOTIDE SEQUENCE</scope>
    <source>
        <strain evidence="3">AG1-IA B2</strain>
    </source>
</reference>
<evidence type="ECO:0000313" key="4">
    <source>
        <dbReference type="Proteomes" id="UP000614334"/>
    </source>
</evidence>
<dbReference type="EMBL" id="JACYCF010000005">
    <property type="protein sequence ID" value="KAF8757107.1"/>
    <property type="molecule type" value="Genomic_DNA"/>
</dbReference>
<dbReference type="GO" id="GO:0015038">
    <property type="term" value="F:glutathione disulfide oxidoreductase activity"/>
    <property type="evidence" value="ECO:0007669"/>
    <property type="project" value="TreeGrafter"/>
</dbReference>
<dbReference type="GO" id="GO:0005801">
    <property type="term" value="C:cis-Golgi network"/>
    <property type="evidence" value="ECO:0007669"/>
    <property type="project" value="TreeGrafter"/>
</dbReference>
<keyword evidence="1" id="KW-0812">Transmembrane</keyword>
<keyword evidence="1" id="KW-0472">Membrane</keyword>
<proteinExistence type="predicted"/>
<dbReference type="PROSITE" id="PS51354">
    <property type="entry name" value="GLUTAREDOXIN_2"/>
    <property type="match status" value="2"/>
</dbReference>
<dbReference type="InterPro" id="IPR014025">
    <property type="entry name" value="Glutaredoxin_subgr"/>
</dbReference>
<feature type="transmembrane region" description="Helical" evidence="1">
    <location>
        <begin position="54"/>
        <end position="71"/>
    </location>
</feature>
<gene>
    <name evidence="3" type="ORF">RHS01_03710</name>
</gene>
<dbReference type="InterPro" id="IPR002109">
    <property type="entry name" value="Glutaredoxin"/>
</dbReference>
<dbReference type="PRINTS" id="PR00160">
    <property type="entry name" value="GLUTAREDOXIN"/>
</dbReference>
<evidence type="ECO:0000259" key="2">
    <source>
        <dbReference type="Pfam" id="PF00462"/>
    </source>
</evidence>
<dbReference type="GO" id="GO:0034599">
    <property type="term" value="P:cellular response to oxidative stress"/>
    <property type="evidence" value="ECO:0007669"/>
    <property type="project" value="TreeGrafter"/>
</dbReference>
<sequence>MVCHRPRQRACAAYSCPSDPVDRTPLPPLKLITIPIYSAGPKSSVPAFLRKKRFVLLLLTVIGVVWVYTARDDKGLGHAFSMTFSPQSLVIASPHNSPSPTVLIIISWAVIFLIHSSDIAPSVRTKEHELEDLLQFFVAAPDASLPVDIDPSVELNRKSLVTAATGRSAIVPPVVVFSKTYCPYSKRAKSLLSSLKLEPAPYVVEVDLRSDSDTVKALLVRLTGHGTFPNILVRRKSIGGSDDLARLHESGELIPLLATAGLIKRPGNRERPRKLFISCLLIPRLLSSLTVFLEFSFRRLGAFVHLTLLLDAIPFLEPRPSSFPMPSFALPSQSKPRLTSSATSLVSSLSKKHQRLSAVLLLFLSFAAFFSFLFGAQHDSNAFIAYQRATGRQPTASYPLSRAFKETNRAVTPQQKSTASAEPLNLTPAMELGALVAFLTDRAAENALPLTIDPQQQIPADVMLDFDTRSDFAQLEVDDLVQDTWMRNPVVIFSKGRDLKKIFASYKLKPAPVIFDVDQREDAAVLEPVLYRLIGETSLPIVLLGGRSIGSPSDITKLHDSGDLEQAMKSAGVSIVPPKKKMAIPAPKLK</sequence>
<evidence type="ECO:0000256" key="1">
    <source>
        <dbReference type="SAM" id="Phobius"/>
    </source>
</evidence>
<dbReference type="GO" id="GO:0000324">
    <property type="term" value="C:fungal-type vacuole"/>
    <property type="evidence" value="ECO:0007669"/>
    <property type="project" value="TreeGrafter"/>
</dbReference>
<dbReference type="CDD" id="cd03419">
    <property type="entry name" value="GRX_GRXh_1_2_like"/>
    <property type="match status" value="1"/>
</dbReference>
<dbReference type="GO" id="GO:0005796">
    <property type="term" value="C:Golgi lumen"/>
    <property type="evidence" value="ECO:0007669"/>
    <property type="project" value="TreeGrafter"/>
</dbReference>
<name>A0A8H7IJS9_9AGAM</name>
<dbReference type="Gene3D" id="3.40.30.10">
    <property type="entry name" value="Glutaredoxin"/>
    <property type="match status" value="2"/>
</dbReference>
<protein>
    <recommendedName>
        <fullName evidence="2">Glutaredoxin domain-containing protein</fullName>
    </recommendedName>
</protein>
<dbReference type="PANTHER" id="PTHR45694:SF5">
    <property type="entry name" value="GLUTAREDOXIN 2"/>
    <property type="match status" value="1"/>
</dbReference>
<dbReference type="AlphaFoldDB" id="A0A8H7IJS9"/>